<sequence length="382" mass="40777">MRRTAALFACVLLAGGCASESRIEREQPAALADFTPQARVQQLWSAELGPLGGKRDVTLAPVVDGDTLYCADTFGGVSALSAADGRLLWRTKFEAAVTAATGVGEGLVLVGTKNGEIIALDKASGERRWSAVAPSEVLAPPVAQAGVVVVQTVDGKLTGLSAKDGAKLWGYERSEPALSLRGTSTPIVVGDTVLTGFASGKVVALSLREGRLLWELAVAQPHGRNEIERLVDVDVPLLVTRDALFAASYQGKLVAIDAQTGRVNWSRDISTYSGMDADRSAVYATDERGQVLALDQKTGASLWRQEKLRARALSAPAYFDDAVVVGDFEGYVHWLARDDGRFIARYRLNGTPIRARAVAGVDALYVVDQDGKIAALRLERKQ</sequence>
<dbReference type="InterPro" id="IPR017687">
    <property type="entry name" value="BamB"/>
</dbReference>
<dbReference type="HAMAP" id="MF_00923">
    <property type="entry name" value="OM_assembly_BamB"/>
    <property type="match status" value="1"/>
</dbReference>
<dbReference type="InterPro" id="IPR015943">
    <property type="entry name" value="WD40/YVTN_repeat-like_dom_sf"/>
</dbReference>
<dbReference type="STRING" id="1817760.A2151_04905"/>
<keyword evidence="1 4" id="KW-0732">Signal</keyword>
<proteinExistence type="inferred from homology"/>
<evidence type="ECO:0000313" key="7">
    <source>
        <dbReference type="Proteomes" id="UP000178885"/>
    </source>
</evidence>
<keyword evidence="4" id="KW-0564">Palmitate</keyword>
<keyword evidence="4" id="KW-0449">Lipoprotein</keyword>
<dbReference type="GO" id="GO:0043165">
    <property type="term" value="P:Gram-negative-bacterium-type cell outer membrane assembly"/>
    <property type="evidence" value="ECO:0007669"/>
    <property type="project" value="UniProtKB-UniRule"/>
</dbReference>
<dbReference type="SUPFAM" id="SSF50998">
    <property type="entry name" value="Quinoprotein alcohol dehydrogenase-like"/>
    <property type="match status" value="1"/>
</dbReference>
<comment type="similarity">
    <text evidence="4">Belongs to the BamB family.</text>
</comment>
<reference evidence="6 7" key="1">
    <citation type="journal article" date="2016" name="Nat. Commun.">
        <title>Thousands of microbial genomes shed light on interconnected biogeochemical processes in an aquifer system.</title>
        <authorList>
            <person name="Anantharaman K."/>
            <person name="Brown C.T."/>
            <person name="Hug L.A."/>
            <person name="Sharon I."/>
            <person name="Castelle C.J."/>
            <person name="Probst A.J."/>
            <person name="Thomas B.C."/>
            <person name="Singh A."/>
            <person name="Wilkins M.J."/>
            <person name="Karaoz U."/>
            <person name="Brodie E.L."/>
            <person name="Williams K.H."/>
            <person name="Hubbard S.S."/>
            <person name="Banfield J.F."/>
        </authorList>
    </citation>
    <scope>NUCLEOTIDE SEQUENCE [LARGE SCALE GENOMIC DNA]</scope>
</reference>
<evidence type="ECO:0000256" key="2">
    <source>
        <dbReference type="ARBA" id="ARBA00023136"/>
    </source>
</evidence>
<organism evidence="6 7">
    <name type="scientific">Candidatus Muproteobacteria bacterium RBG_16_65_34</name>
    <dbReference type="NCBI Taxonomy" id="1817760"/>
    <lineage>
        <taxon>Bacteria</taxon>
        <taxon>Pseudomonadati</taxon>
        <taxon>Pseudomonadota</taxon>
        <taxon>Candidatus Muproteobacteria</taxon>
    </lineage>
</organism>
<evidence type="ECO:0000313" key="6">
    <source>
        <dbReference type="EMBL" id="OGI45547.1"/>
    </source>
</evidence>
<evidence type="ECO:0000256" key="3">
    <source>
        <dbReference type="ARBA" id="ARBA00023237"/>
    </source>
</evidence>
<evidence type="ECO:0000259" key="5">
    <source>
        <dbReference type="Pfam" id="PF13360"/>
    </source>
</evidence>
<evidence type="ECO:0000256" key="4">
    <source>
        <dbReference type="HAMAP-Rule" id="MF_00923"/>
    </source>
</evidence>
<comment type="subcellular location">
    <subcellularLocation>
        <location evidence="4">Cell outer membrane</location>
        <topology evidence="4">Lipid-anchor</topology>
    </subcellularLocation>
</comment>
<keyword evidence="3 4" id="KW-0998">Cell outer membrane</keyword>
<dbReference type="InterPro" id="IPR018391">
    <property type="entry name" value="PQQ_b-propeller_rpt"/>
</dbReference>
<comment type="function">
    <text evidence="4">Part of the outer membrane protein assembly complex, which is involved in assembly and insertion of beta-barrel proteins into the outer membrane.</text>
</comment>
<dbReference type="GO" id="GO:0009279">
    <property type="term" value="C:cell outer membrane"/>
    <property type="evidence" value="ECO:0007669"/>
    <property type="project" value="UniProtKB-SubCell"/>
</dbReference>
<dbReference type="InterPro" id="IPR011047">
    <property type="entry name" value="Quinoprotein_ADH-like_sf"/>
</dbReference>
<dbReference type="Proteomes" id="UP000178885">
    <property type="component" value="Unassembled WGS sequence"/>
</dbReference>
<evidence type="ECO:0000256" key="1">
    <source>
        <dbReference type="ARBA" id="ARBA00022729"/>
    </source>
</evidence>
<dbReference type="PANTHER" id="PTHR34512:SF30">
    <property type="entry name" value="OUTER MEMBRANE PROTEIN ASSEMBLY FACTOR BAMB"/>
    <property type="match status" value="1"/>
</dbReference>
<dbReference type="GO" id="GO:0051205">
    <property type="term" value="P:protein insertion into membrane"/>
    <property type="evidence" value="ECO:0007669"/>
    <property type="project" value="UniProtKB-UniRule"/>
</dbReference>
<accession>A0A1F6TK92</accession>
<dbReference type="EMBL" id="MFSU01000102">
    <property type="protein sequence ID" value="OGI45547.1"/>
    <property type="molecule type" value="Genomic_DNA"/>
</dbReference>
<dbReference type="Gene3D" id="2.130.10.10">
    <property type="entry name" value="YVTN repeat-like/Quinoprotein amine dehydrogenase"/>
    <property type="match status" value="1"/>
</dbReference>
<dbReference type="Pfam" id="PF13360">
    <property type="entry name" value="PQQ_2"/>
    <property type="match status" value="1"/>
</dbReference>
<gene>
    <name evidence="4" type="primary">bamB</name>
    <name evidence="6" type="ORF">A2151_04905</name>
</gene>
<comment type="subunit">
    <text evidence="4">Part of the Bam complex.</text>
</comment>
<comment type="caution">
    <text evidence="6">The sequence shown here is derived from an EMBL/GenBank/DDBJ whole genome shotgun (WGS) entry which is preliminary data.</text>
</comment>
<dbReference type="SMART" id="SM00564">
    <property type="entry name" value="PQQ"/>
    <property type="match status" value="7"/>
</dbReference>
<keyword evidence="2 4" id="KW-0472">Membrane</keyword>
<dbReference type="PANTHER" id="PTHR34512">
    <property type="entry name" value="CELL SURFACE PROTEIN"/>
    <property type="match status" value="1"/>
</dbReference>
<name>A0A1F6TK92_9PROT</name>
<dbReference type="NCBIfam" id="TIGR03300">
    <property type="entry name" value="assembly_YfgL"/>
    <property type="match status" value="1"/>
</dbReference>
<protein>
    <recommendedName>
        <fullName evidence="4">Outer membrane protein assembly factor BamB</fullName>
    </recommendedName>
</protein>
<dbReference type="InterPro" id="IPR002372">
    <property type="entry name" value="PQQ_rpt_dom"/>
</dbReference>
<dbReference type="AlphaFoldDB" id="A0A1F6TK92"/>
<dbReference type="PROSITE" id="PS51257">
    <property type="entry name" value="PROKAR_LIPOPROTEIN"/>
    <property type="match status" value="1"/>
</dbReference>
<feature type="domain" description="Pyrrolo-quinoline quinone repeat" evidence="5">
    <location>
        <begin position="97"/>
        <end position="305"/>
    </location>
</feature>